<feature type="transmembrane region" description="Helical" evidence="7">
    <location>
        <begin position="28"/>
        <end position="45"/>
    </location>
</feature>
<proteinExistence type="predicted"/>
<feature type="transmembrane region" description="Helical" evidence="7">
    <location>
        <begin position="310"/>
        <end position="329"/>
    </location>
</feature>
<keyword evidence="4 7" id="KW-0812">Transmembrane</keyword>
<dbReference type="GO" id="GO:0005886">
    <property type="term" value="C:plasma membrane"/>
    <property type="evidence" value="ECO:0007669"/>
    <property type="project" value="UniProtKB-SubCell"/>
</dbReference>
<name>A0A485M1K6_9ZZZZ</name>
<dbReference type="EMBL" id="CAADRN010000209">
    <property type="protein sequence ID" value="VFU15151.1"/>
    <property type="molecule type" value="Genomic_DNA"/>
</dbReference>
<reference evidence="9" key="1">
    <citation type="submission" date="2019-03" db="EMBL/GenBank/DDBJ databases">
        <authorList>
            <person name="Hao L."/>
        </authorList>
    </citation>
    <scope>NUCLEOTIDE SEQUENCE</scope>
</reference>
<dbReference type="InterPro" id="IPR035906">
    <property type="entry name" value="MetI-like_sf"/>
</dbReference>
<evidence type="ECO:0000256" key="5">
    <source>
        <dbReference type="ARBA" id="ARBA00022989"/>
    </source>
</evidence>
<feature type="transmembrane region" description="Helical" evidence="7">
    <location>
        <begin position="206"/>
        <end position="228"/>
    </location>
</feature>
<evidence type="ECO:0000256" key="3">
    <source>
        <dbReference type="ARBA" id="ARBA00022475"/>
    </source>
</evidence>
<feature type="transmembrane region" description="Helical" evidence="7">
    <location>
        <begin position="117"/>
        <end position="141"/>
    </location>
</feature>
<dbReference type="SUPFAM" id="SSF161098">
    <property type="entry name" value="MetI-like"/>
    <property type="match status" value="1"/>
</dbReference>
<feature type="domain" description="ABC transmembrane type-1" evidence="8">
    <location>
        <begin position="118"/>
        <end position="329"/>
    </location>
</feature>
<dbReference type="InterPro" id="IPR045621">
    <property type="entry name" value="BPD_transp_1_N"/>
</dbReference>
<evidence type="ECO:0000313" key="9">
    <source>
        <dbReference type="EMBL" id="VFU15151.1"/>
    </source>
</evidence>
<keyword evidence="5 7" id="KW-1133">Transmembrane helix</keyword>
<dbReference type="Pfam" id="PF19300">
    <property type="entry name" value="BPD_transp_1_N"/>
    <property type="match status" value="1"/>
</dbReference>
<evidence type="ECO:0000256" key="1">
    <source>
        <dbReference type="ARBA" id="ARBA00004651"/>
    </source>
</evidence>
<dbReference type="InterPro" id="IPR000515">
    <property type="entry name" value="MetI-like"/>
</dbReference>
<dbReference type="AlphaFoldDB" id="A0A485M1K6"/>
<dbReference type="PROSITE" id="PS50928">
    <property type="entry name" value="ABC_TM1"/>
    <property type="match status" value="1"/>
</dbReference>
<protein>
    <submittedName>
        <fullName evidence="9">Dipeptide transport system permease protein DppB</fullName>
    </submittedName>
</protein>
<sequence length="344" mass="37885">MQECVQTRHVPIRNKVFKKASVLNKASIINYVVALLIILTMNFFIPHLMPGDPLQAIYGNEALLVMTPELQEELTHRFSLDRPLGEQYASYLLSLCRGDLGHSYYYNAPVLKVISGFLPWTLLLTGLALVISTLVGFFLGVESGSRRGRPLDQVLLGSIMLFSGFPDFFMGIMLLLFFGVFLSLVPLSGALTPYAGHSGLMLVADLLHHLALPLAALVLVRLTATYLLTRSTMITTLGEAFILTAKAKGCPERIIRYRHAGRNTLLPVVTAAGLQFAHLVTGTLFVEIVFSYPGLGSLLYKSLLTRDYPLMAGILLVLTVVVLTINLLLDVFYSKLDPRVAKCT</sequence>
<dbReference type="PANTHER" id="PTHR43376:SF1">
    <property type="entry name" value="OLIGOPEPTIDE TRANSPORT SYSTEM PERMEASE PROTEIN"/>
    <property type="match status" value="1"/>
</dbReference>
<feature type="transmembrane region" description="Helical" evidence="7">
    <location>
        <begin position="265"/>
        <end position="290"/>
    </location>
</feature>
<evidence type="ECO:0000256" key="7">
    <source>
        <dbReference type="SAM" id="Phobius"/>
    </source>
</evidence>
<keyword evidence="2" id="KW-0813">Transport</keyword>
<feature type="transmembrane region" description="Helical" evidence="7">
    <location>
        <begin position="153"/>
        <end position="186"/>
    </location>
</feature>
<dbReference type="PANTHER" id="PTHR43376">
    <property type="entry name" value="OLIGOPEPTIDE TRANSPORT SYSTEM PERMEASE PROTEIN"/>
    <property type="match status" value="1"/>
</dbReference>
<evidence type="ECO:0000256" key="2">
    <source>
        <dbReference type="ARBA" id="ARBA00022448"/>
    </source>
</evidence>
<accession>A0A485M1K6</accession>
<comment type="subcellular location">
    <subcellularLocation>
        <location evidence="1">Cell membrane</location>
        <topology evidence="1">Multi-pass membrane protein</topology>
    </subcellularLocation>
</comment>
<keyword evidence="3" id="KW-1003">Cell membrane</keyword>
<evidence type="ECO:0000256" key="6">
    <source>
        <dbReference type="ARBA" id="ARBA00023136"/>
    </source>
</evidence>
<dbReference type="Pfam" id="PF00528">
    <property type="entry name" value="BPD_transp_1"/>
    <property type="match status" value="1"/>
</dbReference>
<dbReference type="GO" id="GO:0055085">
    <property type="term" value="P:transmembrane transport"/>
    <property type="evidence" value="ECO:0007669"/>
    <property type="project" value="InterPro"/>
</dbReference>
<gene>
    <name evidence="9" type="primary">dppB</name>
    <name evidence="9" type="ORF">SCFA_2870008</name>
</gene>
<organism evidence="9">
    <name type="scientific">anaerobic digester metagenome</name>
    <dbReference type="NCBI Taxonomy" id="1263854"/>
    <lineage>
        <taxon>unclassified sequences</taxon>
        <taxon>metagenomes</taxon>
        <taxon>ecological metagenomes</taxon>
    </lineage>
</organism>
<evidence type="ECO:0000256" key="4">
    <source>
        <dbReference type="ARBA" id="ARBA00022692"/>
    </source>
</evidence>
<keyword evidence="6 7" id="KW-0472">Membrane</keyword>
<dbReference type="CDD" id="cd06261">
    <property type="entry name" value="TM_PBP2"/>
    <property type="match status" value="1"/>
</dbReference>
<evidence type="ECO:0000259" key="8">
    <source>
        <dbReference type="PROSITE" id="PS50928"/>
    </source>
</evidence>
<dbReference type="Gene3D" id="1.10.3720.10">
    <property type="entry name" value="MetI-like"/>
    <property type="match status" value="1"/>
</dbReference>